<protein>
    <submittedName>
        <fullName evidence="1">Uncharacterized protein</fullName>
    </submittedName>
</protein>
<sequence>MFPSFDFEFTRHPKRNLGIWRMESRVNTSCRHPAHRKDEFIFTQRSCMNTKNSDTPAPARCAASAHNIALCKSFCVFVVWNSRVTSGSAISCLSTRNKPRSEQELIVVGTKVKHPIITRKDFVFEKSFKMSAPDTATRHEQASVLPESARKAGGPRRQVGEFDFDFDYEIEFQFQCEFDFDFDYEFVFLFHCEFDFDFDYEFEFRFHCVGAATGHGSASCIRKRRRNWNIVMALGGRRNRFTVQLFRFPRVHLDKRLFSQNYECQRAQWKGGSQYLQHRPSVTTCGNPAGSIRSAQSWTVTDIRPILGSPGQVTSNANTGVRGTYRLNSIKEASRSCHMNDHGSLWDIQRIILRRDFFYFFDPGMQMSSIKFHLPELPNRMSSESLQMYRPNCIVALERLRASTACRTLMKLLTVTVQYELHMDECAYGCNPRNRYKIRVSGMGRLLVPDPTEPNVIIFPDSNTSLLGCRKMNVRQLDTIIEALINETLPKQALRKFGG</sequence>
<dbReference type="Proteomes" id="UP000479000">
    <property type="component" value="Unassembled WGS sequence"/>
</dbReference>
<evidence type="ECO:0000313" key="2">
    <source>
        <dbReference type="Proteomes" id="UP000479000"/>
    </source>
</evidence>
<gene>
    <name evidence="1" type="ORF">NTEN_LOCUS2983</name>
</gene>
<evidence type="ECO:0000313" key="1">
    <source>
        <dbReference type="EMBL" id="CAA9996469.1"/>
    </source>
</evidence>
<name>A0A6H5G206_9HEMI</name>
<accession>A0A6H5G206</accession>
<proteinExistence type="predicted"/>
<organism evidence="1 2">
    <name type="scientific">Nesidiocoris tenuis</name>
    <dbReference type="NCBI Taxonomy" id="355587"/>
    <lineage>
        <taxon>Eukaryota</taxon>
        <taxon>Metazoa</taxon>
        <taxon>Ecdysozoa</taxon>
        <taxon>Arthropoda</taxon>
        <taxon>Hexapoda</taxon>
        <taxon>Insecta</taxon>
        <taxon>Pterygota</taxon>
        <taxon>Neoptera</taxon>
        <taxon>Paraneoptera</taxon>
        <taxon>Hemiptera</taxon>
        <taxon>Heteroptera</taxon>
        <taxon>Panheteroptera</taxon>
        <taxon>Cimicomorpha</taxon>
        <taxon>Miridae</taxon>
        <taxon>Dicyphina</taxon>
        <taxon>Nesidiocoris</taxon>
    </lineage>
</organism>
<keyword evidence="2" id="KW-1185">Reference proteome</keyword>
<dbReference type="AlphaFoldDB" id="A0A6H5G206"/>
<dbReference type="EMBL" id="CADCXU010004660">
    <property type="protein sequence ID" value="CAA9996469.1"/>
    <property type="molecule type" value="Genomic_DNA"/>
</dbReference>
<reference evidence="1 2" key="1">
    <citation type="submission" date="2020-02" db="EMBL/GenBank/DDBJ databases">
        <authorList>
            <person name="Ferguson B K."/>
        </authorList>
    </citation>
    <scope>NUCLEOTIDE SEQUENCE [LARGE SCALE GENOMIC DNA]</scope>
</reference>